<keyword evidence="1" id="KW-0472">Membrane</keyword>
<evidence type="ECO:0000256" key="1">
    <source>
        <dbReference type="SAM" id="Phobius"/>
    </source>
</evidence>
<evidence type="ECO:0000313" key="3">
    <source>
        <dbReference type="Proteomes" id="UP000008281"/>
    </source>
</evidence>
<dbReference type="EMBL" id="DS268409">
    <property type="protein sequence ID" value="EFO95624.1"/>
    <property type="molecule type" value="Genomic_DNA"/>
</dbReference>
<dbReference type="HOGENOM" id="CLU_1940064_0_0_1"/>
<dbReference type="InParanoid" id="E3LJ40"/>
<gene>
    <name evidence="2" type="ORF">CRE_09055</name>
</gene>
<keyword evidence="3" id="KW-1185">Reference proteome</keyword>
<organism evidence="3">
    <name type="scientific">Caenorhabditis remanei</name>
    <name type="common">Caenorhabditis vulgaris</name>
    <dbReference type="NCBI Taxonomy" id="31234"/>
    <lineage>
        <taxon>Eukaryota</taxon>
        <taxon>Metazoa</taxon>
        <taxon>Ecdysozoa</taxon>
        <taxon>Nematoda</taxon>
        <taxon>Chromadorea</taxon>
        <taxon>Rhabditida</taxon>
        <taxon>Rhabditina</taxon>
        <taxon>Rhabditomorpha</taxon>
        <taxon>Rhabditoidea</taxon>
        <taxon>Rhabditidae</taxon>
        <taxon>Peloderinae</taxon>
        <taxon>Caenorhabditis</taxon>
    </lineage>
</organism>
<protein>
    <submittedName>
        <fullName evidence="2">Uncharacterized protein</fullName>
    </submittedName>
</protein>
<feature type="transmembrane region" description="Helical" evidence="1">
    <location>
        <begin position="12"/>
        <end position="31"/>
    </location>
</feature>
<reference evidence="2" key="1">
    <citation type="submission" date="2007-07" db="EMBL/GenBank/DDBJ databases">
        <title>PCAP assembly of the Caenorhabditis remanei genome.</title>
        <authorList>
            <consortium name="The Caenorhabditis remanei Sequencing Consortium"/>
            <person name="Wilson R.K."/>
        </authorList>
    </citation>
    <scope>NUCLEOTIDE SEQUENCE [LARGE SCALE GENOMIC DNA]</scope>
    <source>
        <strain evidence="2">PB4641</strain>
    </source>
</reference>
<name>E3LJ40_CAERE</name>
<accession>E3LJ40</accession>
<dbReference type="AlphaFoldDB" id="E3LJ40"/>
<evidence type="ECO:0000313" key="2">
    <source>
        <dbReference type="EMBL" id="EFO95624.1"/>
    </source>
</evidence>
<dbReference type="Proteomes" id="UP000008281">
    <property type="component" value="Unassembled WGS sequence"/>
</dbReference>
<proteinExistence type="predicted"/>
<keyword evidence="1" id="KW-1133">Transmembrane helix</keyword>
<keyword evidence="1" id="KW-0812">Transmembrane</keyword>
<sequence length="130" mass="13959">MTSMTIKLYHFFYVILFFMISSLFIPTLLTYCSNVPPEDVSIYSSSATLSTTQASPITTAQCTASSRQTSTTTPVGVTPITVSPVTTTPATVTTTPVTMAPTLCTKCEIAAITPVIEANTVFENTWALQM</sequence>